<name>A0ABT7DHZ7_9ACTN</name>
<feature type="transmembrane region" description="Helical" evidence="2">
    <location>
        <begin position="37"/>
        <end position="59"/>
    </location>
</feature>
<accession>A0ABT7DHZ7</accession>
<keyword evidence="2" id="KW-0812">Transmembrane</keyword>
<comment type="caution">
    <text evidence="3">The sequence shown here is derived from an EMBL/GenBank/DDBJ whole genome shotgun (WGS) entry which is preliminary data.</text>
</comment>
<feature type="non-terminal residue" evidence="3">
    <location>
        <position position="67"/>
    </location>
</feature>
<organism evidence="3 4">
    <name type="scientific">Streptomyces pakalii</name>
    <dbReference type="NCBI Taxonomy" id="3036494"/>
    <lineage>
        <taxon>Bacteria</taxon>
        <taxon>Bacillati</taxon>
        <taxon>Actinomycetota</taxon>
        <taxon>Actinomycetes</taxon>
        <taxon>Kitasatosporales</taxon>
        <taxon>Streptomycetaceae</taxon>
        <taxon>Streptomyces</taxon>
    </lineage>
</organism>
<keyword evidence="4" id="KW-1185">Reference proteome</keyword>
<protein>
    <submittedName>
        <fullName evidence="3">Sugar ABC transporter permease</fullName>
    </submittedName>
</protein>
<evidence type="ECO:0000313" key="3">
    <source>
        <dbReference type="EMBL" id="MDJ1645451.1"/>
    </source>
</evidence>
<reference evidence="3 4" key="1">
    <citation type="submission" date="2023-04" db="EMBL/GenBank/DDBJ databases">
        <title>A novel species of the genus Streptomyces: Streptomyces pakalii sp. nov. isolated from a Mexican soil jungle.</title>
        <authorList>
            <person name="Chavez-Hernandez M.A."/>
            <person name="Ortiz-Alvarez J."/>
            <person name="Villa-Tanaca L."/>
            <person name="Hernandez-Rodriguez C."/>
        </authorList>
    </citation>
    <scope>NUCLEOTIDE SEQUENCE [LARGE SCALE GENOMIC DNA]</scope>
    <source>
        <strain evidence="3 4">ENCB-J15</strain>
    </source>
</reference>
<dbReference type="EMBL" id="JARWAF010000034">
    <property type="protein sequence ID" value="MDJ1645451.1"/>
    <property type="molecule type" value="Genomic_DNA"/>
</dbReference>
<dbReference type="Proteomes" id="UP001237194">
    <property type="component" value="Unassembled WGS sequence"/>
</dbReference>
<evidence type="ECO:0000256" key="2">
    <source>
        <dbReference type="SAM" id="Phobius"/>
    </source>
</evidence>
<evidence type="ECO:0000313" key="4">
    <source>
        <dbReference type="Proteomes" id="UP001237194"/>
    </source>
</evidence>
<gene>
    <name evidence="3" type="ORF">P5W92_34360</name>
</gene>
<feature type="region of interest" description="Disordered" evidence="1">
    <location>
        <begin position="1"/>
        <end position="28"/>
    </location>
</feature>
<proteinExistence type="predicted"/>
<keyword evidence="2" id="KW-1133">Transmembrane helix</keyword>
<sequence>MSVHQPKAPDKHRAAPSSPVPARPPAGLVREHRRRSLFAYLTLSPTLAVVGLLMAYPLYVAIDLSLR</sequence>
<keyword evidence="2" id="KW-0472">Membrane</keyword>
<evidence type="ECO:0000256" key="1">
    <source>
        <dbReference type="SAM" id="MobiDB-lite"/>
    </source>
</evidence>